<feature type="non-terminal residue" evidence="2">
    <location>
        <position position="53"/>
    </location>
</feature>
<protein>
    <submittedName>
        <fullName evidence="2">Uncharacterized protein</fullName>
    </submittedName>
</protein>
<feature type="compositionally biased region" description="Low complexity" evidence="1">
    <location>
        <begin position="35"/>
        <end position="47"/>
    </location>
</feature>
<evidence type="ECO:0000256" key="1">
    <source>
        <dbReference type="SAM" id="MobiDB-lite"/>
    </source>
</evidence>
<evidence type="ECO:0000313" key="3">
    <source>
        <dbReference type="Proteomes" id="UP001311232"/>
    </source>
</evidence>
<keyword evidence="3" id="KW-1185">Reference proteome</keyword>
<dbReference type="Proteomes" id="UP001311232">
    <property type="component" value="Unassembled WGS sequence"/>
</dbReference>
<dbReference type="EMBL" id="JAHHUM010000826">
    <property type="protein sequence ID" value="KAK5617115.1"/>
    <property type="molecule type" value="Genomic_DNA"/>
</dbReference>
<proteinExistence type="predicted"/>
<accession>A0AAV9S729</accession>
<organism evidence="2 3">
    <name type="scientific">Crenichthys baileyi</name>
    <name type="common">White River springfish</name>
    <dbReference type="NCBI Taxonomy" id="28760"/>
    <lineage>
        <taxon>Eukaryota</taxon>
        <taxon>Metazoa</taxon>
        <taxon>Chordata</taxon>
        <taxon>Craniata</taxon>
        <taxon>Vertebrata</taxon>
        <taxon>Euteleostomi</taxon>
        <taxon>Actinopterygii</taxon>
        <taxon>Neopterygii</taxon>
        <taxon>Teleostei</taxon>
        <taxon>Neoteleostei</taxon>
        <taxon>Acanthomorphata</taxon>
        <taxon>Ovalentaria</taxon>
        <taxon>Atherinomorphae</taxon>
        <taxon>Cyprinodontiformes</taxon>
        <taxon>Goodeidae</taxon>
        <taxon>Crenichthys</taxon>
    </lineage>
</organism>
<reference evidence="2 3" key="1">
    <citation type="submission" date="2021-06" db="EMBL/GenBank/DDBJ databases">
        <authorList>
            <person name="Palmer J.M."/>
        </authorList>
    </citation>
    <scope>NUCLEOTIDE SEQUENCE [LARGE SCALE GENOMIC DNA]</scope>
    <source>
        <strain evidence="2 3">MEX-2019</strain>
        <tissue evidence="2">Muscle</tissue>
    </source>
</reference>
<feature type="region of interest" description="Disordered" evidence="1">
    <location>
        <begin position="34"/>
        <end position="53"/>
    </location>
</feature>
<feature type="non-terminal residue" evidence="2">
    <location>
        <position position="1"/>
    </location>
</feature>
<evidence type="ECO:0000313" key="2">
    <source>
        <dbReference type="EMBL" id="KAK5617115.1"/>
    </source>
</evidence>
<dbReference type="AlphaFoldDB" id="A0AAV9S729"/>
<sequence length="53" mass="5748">SARRCLRKLVLCRGTNEPMLPISLYSCVPEITARPTSPQPSTWSTTSKGALTA</sequence>
<gene>
    <name evidence="2" type="ORF">CRENBAI_012913</name>
</gene>
<name>A0AAV9S729_9TELE</name>
<comment type="caution">
    <text evidence="2">The sequence shown here is derived from an EMBL/GenBank/DDBJ whole genome shotgun (WGS) entry which is preliminary data.</text>
</comment>